<organism evidence="2 3">
    <name type="scientific">Litorilituus sediminis</name>
    <dbReference type="NCBI Taxonomy" id="718192"/>
    <lineage>
        <taxon>Bacteria</taxon>
        <taxon>Pseudomonadati</taxon>
        <taxon>Pseudomonadota</taxon>
        <taxon>Gammaproteobacteria</taxon>
        <taxon>Alteromonadales</taxon>
        <taxon>Colwelliaceae</taxon>
        <taxon>Litorilituus</taxon>
    </lineage>
</organism>
<dbReference type="Proteomes" id="UP000290244">
    <property type="component" value="Chromosome"/>
</dbReference>
<dbReference type="InterPro" id="IPR021534">
    <property type="entry name" value="DUF3192"/>
</dbReference>
<dbReference type="EMBL" id="CP034759">
    <property type="protein sequence ID" value="QBG37592.1"/>
    <property type="molecule type" value="Genomic_DNA"/>
</dbReference>
<evidence type="ECO:0000313" key="2">
    <source>
        <dbReference type="EMBL" id="QBG37592.1"/>
    </source>
</evidence>
<protein>
    <submittedName>
        <fullName evidence="2">DUF3192 domain-containing protein</fullName>
    </submittedName>
</protein>
<evidence type="ECO:0000313" key="3">
    <source>
        <dbReference type="Proteomes" id="UP000290244"/>
    </source>
</evidence>
<keyword evidence="3" id="KW-1185">Reference proteome</keyword>
<feature type="chain" id="PRO_5020277087" evidence="1">
    <location>
        <begin position="21"/>
        <end position="123"/>
    </location>
</feature>
<reference evidence="2 3" key="1">
    <citation type="submission" date="2018-12" db="EMBL/GenBank/DDBJ databases">
        <title>Complete genome of Litorilituus sediminis.</title>
        <authorList>
            <person name="Liu A."/>
            <person name="Rong J."/>
        </authorList>
    </citation>
    <scope>NUCLEOTIDE SEQUENCE [LARGE SCALE GENOMIC DNA]</scope>
    <source>
        <strain evidence="2 3">JCM 17549</strain>
    </source>
</reference>
<keyword evidence="1" id="KW-0732">Signal</keyword>
<proteinExistence type="predicted"/>
<sequence>MKKSLLALLVAAPLALTLSGCVISVKDGEIDHSFMSDHEDRAYSNRKKIAKVQLGSSFADMQETLGVADFSETYTDGEQTVRVLYYRTQRKHKDGLTTKDECTYLQFVDGSLVQTGNGDEYKR</sequence>
<name>A0A4P6PCU1_9GAMM</name>
<dbReference type="PROSITE" id="PS51257">
    <property type="entry name" value="PROKAR_LIPOPROTEIN"/>
    <property type="match status" value="1"/>
</dbReference>
<evidence type="ECO:0000256" key="1">
    <source>
        <dbReference type="SAM" id="SignalP"/>
    </source>
</evidence>
<dbReference type="Pfam" id="PF11399">
    <property type="entry name" value="DUF3192"/>
    <property type="match status" value="1"/>
</dbReference>
<dbReference type="AlphaFoldDB" id="A0A4P6PCU1"/>
<dbReference type="OrthoDB" id="6399368at2"/>
<gene>
    <name evidence="2" type="ORF">EMK97_18590</name>
</gene>
<dbReference type="RefSeq" id="WP_130604253.1">
    <property type="nucleotide sequence ID" value="NZ_CP034759.1"/>
</dbReference>
<feature type="signal peptide" evidence="1">
    <location>
        <begin position="1"/>
        <end position="20"/>
    </location>
</feature>
<accession>A0A4P6PCU1</accession>
<dbReference type="KEGG" id="lsd:EMK97_18590"/>